<evidence type="ECO:0000256" key="1">
    <source>
        <dbReference type="SAM" id="SignalP"/>
    </source>
</evidence>
<accession>A0A1B4LNI1</accession>
<dbReference type="Pfam" id="PF04069">
    <property type="entry name" value="OpuAC"/>
    <property type="match status" value="1"/>
</dbReference>
<evidence type="ECO:0000313" key="4">
    <source>
        <dbReference type="Proteomes" id="UP000243680"/>
    </source>
</evidence>
<reference evidence="3 4" key="1">
    <citation type="submission" date="2015-12" db="EMBL/GenBank/DDBJ databases">
        <title>Diversity of Burkholderia near neighbor genomes.</title>
        <authorList>
            <person name="Sahl J."/>
            <person name="Wagner D."/>
            <person name="Keim P."/>
        </authorList>
    </citation>
    <scope>NUCLEOTIDE SEQUENCE [LARGE SCALE GENOMIC DNA]</scope>
    <source>
        <strain evidence="3 4">MSMB0783</strain>
    </source>
</reference>
<dbReference type="EMBL" id="CP013422">
    <property type="protein sequence ID" value="AOJ78730.1"/>
    <property type="molecule type" value="Genomic_DNA"/>
</dbReference>
<evidence type="ECO:0000259" key="2">
    <source>
        <dbReference type="Pfam" id="PF04069"/>
    </source>
</evidence>
<dbReference type="InterPro" id="IPR017783">
    <property type="entry name" value="ABC_choline_sub-bd"/>
</dbReference>
<dbReference type="SUPFAM" id="SSF53850">
    <property type="entry name" value="Periplasmic binding protein-like II"/>
    <property type="match status" value="1"/>
</dbReference>
<feature type="chain" id="PRO_5008565229" evidence="1">
    <location>
        <begin position="26"/>
        <end position="317"/>
    </location>
</feature>
<dbReference type="CDD" id="cd13640">
    <property type="entry name" value="PBP2_ChoX"/>
    <property type="match status" value="1"/>
</dbReference>
<keyword evidence="1" id="KW-0732">Signal</keyword>
<dbReference type="NCBIfam" id="TIGR03414">
    <property type="entry name" value="ABC_choline_bnd"/>
    <property type="match status" value="1"/>
</dbReference>
<sequence length="317" mass="33985">MKRLLIAAACGVGIAAAAPATAVYAADPPVCKTVRFADVGWSDIAATTGLASTMLQGLGYTPTKTIASVPITFAGIKSKQIDVFLGYWSPTMDPIIQPFTKAGTIKVLATPNLTGAKYTLAVPDYVYQGGLKSFADIQKFADKLNGKIYGIEPGNDGNALIKKMIDGNQFGLGKFKLVESSEAGMLVEVNRAIRDKQWIVFLGWEPHPMNVQMKIDYLTGGDDVFGPNYGEAKVLTATPPDYAQRCPNVAKFVSNLQFTTSIENHVMVPIMNKEEPNKAAAAWLKANPQALDKWLAGVTTIDGKPGLPAVKAYLGVR</sequence>
<organism evidence="3 4">
    <name type="scientific">Burkholderia ubonensis</name>
    <dbReference type="NCBI Taxonomy" id="101571"/>
    <lineage>
        <taxon>Bacteria</taxon>
        <taxon>Pseudomonadati</taxon>
        <taxon>Pseudomonadota</taxon>
        <taxon>Betaproteobacteria</taxon>
        <taxon>Burkholderiales</taxon>
        <taxon>Burkholderiaceae</taxon>
        <taxon>Burkholderia</taxon>
        <taxon>Burkholderia cepacia complex</taxon>
    </lineage>
</organism>
<dbReference type="InterPro" id="IPR007210">
    <property type="entry name" value="ABC_Gly_betaine_transp_sub-bd"/>
</dbReference>
<protein>
    <submittedName>
        <fullName evidence="3">Glycine/betaine ABC transporter substrate-binding protein</fullName>
    </submittedName>
</protein>
<dbReference type="GO" id="GO:0042597">
    <property type="term" value="C:periplasmic space"/>
    <property type="evidence" value="ECO:0007669"/>
    <property type="project" value="InterPro"/>
</dbReference>
<dbReference type="RefSeq" id="WP_069240467.1">
    <property type="nucleotide sequence ID" value="NZ_CP013422.1"/>
</dbReference>
<dbReference type="GO" id="GO:0015871">
    <property type="term" value="P:choline transport"/>
    <property type="evidence" value="ECO:0007669"/>
    <property type="project" value="InterPro"/>
</dbReference>
<dbReference type="GO" id="GO:0022857">
    <property type="term" value="F:transmembrane transporter activity"/>
    <property type="evidence" value="ECO:0007669"/>
    <property type="project" value="InterPro"/>
</dbReference>
<dbReference type="Gene3D" id="3.40.190.10">
    <property type="entry name" value="Periplasmic binding protein-like II"/>
    <property type="match status" value="1"/>
</dbReference>
<evidence type="ECO:0000313" key="3">
    <source>
        <dbReference type="EMBL" id="AOJ78730.1"/>
    </source>
</evidence>
<dbReference type="AlphaFoldDB" id="A0A1B4LNI1"/>
<dbReference type="GO" id="GO:0033265">
    <property type="term" value="F:choline binding"/>
    <property type="evidence" value="ECO:0007669"/>
    <property type="project" value="InterPro"/>
</dbReference>
<feature type="signal peptide" evidence="1">
    <location>
        <begin position="1"/>
        <end position="25"/>
    </location>
</feature>
<gene>
    <name evidence="3" type="ORF">WJ35_27705</name>
</gene>
<dbReference type="GO" id="GO:0043190">
    <property type="term" value="C:ATP-binding cassette (ABC) transporter complex"/>
    <property type="evidence" value="ECO:0007669"/>
    <property type="project" value="InterPro"/>
</dbReference>
<proteinExistence type="predicted"/>
<name>A0A1B4LNI1_9BURK</name>
<feature type="domain" description="ABC-type glycine betaine transport system substrate-binding" evidence="2">
    <location>
        <begin position="32"/>
        <end position="285"/>
    </location>
</feature>
<dbReference type="Gene3D" id="3.40.190.100">
    <property type="entry name" value="Glycine betaine-binding periplasmic protein, domain 2"/>
    <property type="match status" value="1"/>
</dbReference>
<dbReference type="Proteomes" id="UP000243680">
    <property type="component" value="Chromosome 2"/>
</dbReference>